<proteinExistence type="predicted"/>
<feature type="region of interest" description="Disordered" evidence="1">
    <location>
        <begin position="234"/>
        <end position="301"/>
    </location>
</feature>
<feature type="compositionally biased region" description="Polar residues" evidence="1">
    <location>
        <begin position="165"/>
        <end position="179"/>
    </location>
</feature>
<gene>
    <name evidence="2" type="ORF">SAMN05216326_11127</name>
</gene>
<name>A0A1I0BK91_9PROT</name>
<evidence type="ECO:0000256" key="1">
    <source>
        <dbReference type="SAM" id="MobiDB-lite"/>
    </source>
</evidence>
<evidence type="ECO:0000313" key="3">
    <source>
        <dbReference type="Proteomes" id="UP000199345"/>
    </source>
</evidence>
<dbReference type="AlphaFoldDB" id="A0A1I0BK91"/>
<dbReference type="EMBL" id="FOIA01000011">
    <property type="protein sequence ID" value="SET07412.1"/>
    <property type="molecule type" value="Genomic_DNA"/>
</dbReference>
<dbReference type="RefSeq" id="WP_090657882.1">
    <property type="nucleotide sequence ID" value="NZ_FOIA01000011.1"/>
</dbReference>
<feature type="region of interest" description="Disordered" evidence="1">
    <location>
        <begin position="194"/>
        <end position="213"/>
    </location>
</feature>
<feature type="compositionally biased region" description="Polar residues" evidence="1">
    <location>
        <begin position="134"/>
        <end position="146"/>
    </location>
</feature>
<protein>
    <submittedName>
        <fullName evidence="2">Uncharacterized protein</fullName>
    </submittedName>
</protein>
<feature type="region of interest" description="Disordered" evidence="1">
    <location>
        <begin position="313"/>
        <end position="338"/>
    </location>
</feature>
<feature type="compositionally biased region" description="Basic and acidic residues" evidence="1">
    <location>
        <begin position="281"/>
        <end position="295"/>
    </location>
</feature>
<sequence length="338" mass="37023">MGSFLRNIIQDGRHGMSSTVTMSERKMPSMQNVELATTHETMAAPLNTDIATATKIDSQNAGAGIAENTGDDYIGKYSDAYHDVQSYADMTGLHDLPDKQPEAVYRARVDSTTESLTHIGTPDDSECKIHGPTESRQTNQTETTGEFEQLHTELSQQDRAAENGANKQGNGTQKSSSSYLLKTRMNASVDLKHSEQRMAQHVASEKNNTTRSALLNEVKSDDMVTAEYNSDDFAGVKSPAAQHSGNEAQRSRPVHVKNGPDVSESQQNGEVSKPSVARQKTRAERNDLRLARESRPAQNPQVNIGVVNVIVEGPKQSRGTSSGVRHDDQTSRRFLRSL</sequence>
<organism evidence="2 3">
    <name type="scientific">Nitrosomonas marina</name>
    <dbReference type="NCBI Taxonomy" id="917"/>
    <lineage>
        <taxon>Bacteria</taxon>
        <taxon>Pseudomonadati</taxon>
        <taxon>Pseudomonadota</taxon>
        <taxon>Betaproteobacteria</taxon>
        <taxon>Nitrosomonadales</taxon>
        <taxon>Nitrosomonadaceae</taxon>
        <taxon>Nitrosomonas</taxon>
    </lineage>
</organism>
<feature type="region of interest" description="Disordered" evidence="1">
    <location>
        <begin position="115"/>
        <end position="146"/>
    </location>
</feature>
<evidence type="ECO:0000313" key="2">
    <source>
        <dbReference type="EMBL" id="SET07412.1"/>
    </source>
</evidence>
<feature type="region of interest" description="Disordered" evidence="1">
    <location>
        <begin position="160"/>
        <end position="179"/>
    </location>
</feature>
<accession>A0A1I0BK91</accession>
<reference evidence="3" key="1">
    <citation type="submission" date="2016-10" db="EMBL/GenBank/DDBJ databases">
        <authorList>
            <person name="Varghese N."/>
            <person name="Submissions S."/>
        </authorList>
    </citation>
    <scope>NUCLEOTIDE SEQUENCE [LARGE SCALE GENOMIC DNA]</scope>
    <source>
        <strain evidence="3">Nm71</strain>
    </source>
</reference>
<dbReference type="Proteomes" id="UP000199345">
    <property type="component" value="Unassembled WGS sequence"/>
</dbReference>
<keyword evidence="3" id="KW-1185">Reference proteome</keyword>
<dbReference type="OrthoDB" id="9819576at2"/>